<protein>
    <submittedName>
        <fullName evidence="2">Uncharacterized protein</fullName>
    </submittedName>
</protein>
<reference evidence="2 3" key="2">
    <citation type="submission" date="2009-02" db="EMBL/GenBank/DDBJ databases">
        <title>Draft genome sequence of Blautia hydrogenotrophica DSM 10507 (Ruminococcus hydrogenotrophicus DSM 10507).</title>
        <authorList>
            <person name="Sudarsanam P."/>
            <person name="Ley R."/>
            <person name="Guruge J."/>
            <person name="Turnbaugh P.J."/>
            <person name="Mahowald M."/>
            <person name="Liep D."/>
            <person name="Gordon J."/>
        </authorList>
    </citation>
    <scope>NUCLEOTIDE SEQUENCE [LARGE SCALE GENOMIC DNA]</scope>
    <source>
        <strain evidence="3">DSM 10507 / JCM 14656 / S5a33</strain>
    </source>
</reference>
<accession>C0CKX2</accession>
<dbReference type="AlphaFoldDB" id="C0CKX2"/>
<keyword evidence="3" id="KW-1185">Reference proteome</keyword>
<feature type="compositionally biased region" description="Basic residues" evidence="1">
    <location>
        <begin position="1"/>
        <end position="15"/>
    </location>
</feature>
<dbReference type="HOGENOM" id="CLU_1700813_0_0_9"/>
<reference evidence="2 3" key="1">
    <citation type="submission" date="2009-01" db="EMBL/GenBank/DDBJ databases">
        <authorList>
            <person name="Fulton L."/>
            <person name="Clifton S."/>
            <person name="Fulton B."/>
            <person name="Xu J."/>
            <person name="Minx P."/>
            <person name="Pepin K.H."/>
            <person name="Johnson M."/>
            <person name="Bhonagiri V."/>
            <person name="Nash W.E."/>
            <person name="Mardis E.R."/>
            <person name="Wilson R.K."/>
        </authorList>
    </citation>
    <scope>NUCLEOTIDE SEQUENCE [LARGE SCALE GENOMIC DNA]</scope>
    <source>
        <strain evidence="3">DSM 10507 / JCM 14656 / S5a33</strain>
    </source>
</reference>
<comment type="caution">
    <text evidence="2">The sequence shown here is derived from an EMBL/GenBank/DDBJ whole genome shotgun (WGS) entry which is preliminary data.</text>
</comment>
<evidence type="ECO:0000256" key="1">
    <source>
        <dbReference type="SAM" id="MobiDB-lite"/>
    </source>
</evidence>
<feature type="region of interest" description="Disordered" evidence="1">
    <location>
        <begin position="1"/>
        <end position="20"/>
    </location>
</feature>
<evidence type="ECO:0000313" key="3">
    <source>
        <dbReference type="Proteomes" id="UP000003100"/>
    </source>
</evidence>
<sequence>MRGYRRQKNKARRPCSYRTAHGQAHSSSFLYLKTLAVIQRNPARATLEFPPSCGGTRAGFHLCNRKHAFPCILADLGVIRTGTFADIQIRCCDLYQEGTGGTSRASLLSSVNYLPTFIINGIACIGVSTSLGVIQIVESSLLALGIRPAFADTV</sequence>
<evidence type="ECO:0000313" key="2">
    <source>
        <dbReference type="EMBL" id="EEG49585.1"/>
    </source>
</evidence>
<organism evidence="2 3">
    <name type="scientific">Blautia hydrogenotrophica (strain DSM 10507 / JCM 14656 / S5a33)</name>
    <name type="common">Ruminococcus hydrogenotrophicus</name>
    <dbReference type="NCBI Taxonomy" id="476272"/>
    <lineage>
        <taxon>Bacteria</taxon>
        <taxon>Bacillati</taxon>
        <taxon>Bacillota</taxon>
        <taxon>Clostridia</taxon>
        <taxon>Lachnospirales</taxon>
        <taxon>Lachnospiraceae</taxon>
        <taxon>Blautia</taxon>
    </lineage>
</organism>
<name>C0CKX2_BLAHS</name>
<dbReference type="EMBL" id="ACBZ01000072">
    <property type="protein sequence ID" value="EEG49585.1"/>
    <property type="molecule type" value="Genomic_DNA"/>
</dbReference>
<dbReference type="Proteomes" id="UP000003100">
    <property type="component" value="Unassembled WGS sequence"/>
</dbReference>
<proteinExistence type="predicted"/>
<gene>
    <name evidence="2" type="ORF">RUMHYD_01492</name>
</gene>